<evidence type="ECO:0000313" key="2">
    <source>
        <dbReference type="Proteomes" id="UP000554286"/>
    </source>
</evidence>
<dbReference type="AlphaFoldDB" id="A0A7W6RFN5"/>
<comment type="caution">
    <text evidence="1">The sequence shown here is derived from an EMBL/GenBank/DDBJ whole genome shotgun (WGS) entry which is preliminary data.</text>
</comment>
<accession>A0A7W6RFN5</accession>
<dbReference type="Proteomes" id="UP000554286">
    <property type="component" value="Unassembled WGS sequence"/>
</dbReference>
<gene>
    <name evidence="1" type="ORF">GGD89_003363</name>
</gene>
<name>A0A7W6RFN5_9PROT</name>
<organism evidence="1 2">
    <name type="scientific">Roseospira visakhapatnamensis</name>
    <dbReference type="NCBI Taxonomy" id="390880"/>
    <lineage>
        <taxon>Bacteria</taxon>
        <taxon>Pseudomonadati</taxon>
        <taxon>Pseudomonadota</taxon>
        <taxon>Alphaproteobacteria</taxon>
        <taxon>Rhodospirillales</taxon>
        <taxon>Rhodospirillaceae</taxon>
        <taxon>Roseospira</taxon>
    </lineage>
</organism>
<proteinExistence type="predicted"/>
<dbReference type="EMBL" id="JACIGK010000032">
    <property type="protein sequence ID" value="MBB4267716.1"/>
    <property type="molecule type" value="Genomic_DNA"/>
</dbReference>
<protein>
    <submittedName>
        <fullName evidence="1">Uncharacterized protein</fullName>
    </submittedName>
</protein>
<sequence length="31" mass="3723">MPTHFKVRNMVILGSILLSHEERRPLWTFLT</sequence>
<reference evidence="1 2" key="1">
    <citation type="submission" date="2020-08" db="EMBL/GenBank/DDBJ databases">
        <title>Genome sequencing of Purple Non-Sulfur Bacteria from various extreme environments.</title>
        <authorList>
            <person name="Mayer M."/>
        </authorList>
    </citation>
    <scope>NUCLEOTIDE SEQUENCE [LARGE SCALE GENOMIC DNA]</scope>
    <source>
        <strain evidence="1 2">JA131</strain>
    </source>
</reference>
<evidence type="ECO:0000313" key="1">
    <source>
        <dbReference type="EMBL" id="MBB4267716.1"/>
    </source>
</evidence>
<keyword evidence="2" id="KW-1185">Reference proteome</keyword>